<sequence>MIAKTSSLSIEAGGRTVLAGVNLEIDAGEAVGLLGPSGCGKTTLALAMLGHLREGARHTGGQAYVDGRPMLPVPPPGVRGATVGYLGQDPGLVLTPYARVDAALRLAAGDRRADVPALLDRVGLPATFARRYPHQLSGGQQQRVALAFALARSPRLLVLDEPTAALDVVASAEVLAELSRLRESGVALLWITHDPDALDQLADRAVALEDGRISTVPPRIAGPAVPHRESTSDTRPALTATGVTAGHGRTPVLREVDLAVSPGECVAVLGVSGAGKSTLARCLTGLHRPASGHVALGADALAPDVRERTRDQRAAVQLVPQNPAESLHPRQDVRTALTRPLRVLRRLPGPEHDAEVRRLLHAVGLSDALARRLPSELSGGQRQRVALARALAAGPKVLVCDEITSALDPAARTGVLTLLDELRTRHGLAVVFITHDAAVAAAISDRVLVLAGGRVAARGPTGELLARPDDLPSLLALGRPTAEDPCPT</sequence>
<dbReference type="InterPro" id="IPR003439">
    <property type="entry name" value="ABC_transporter-like_ATP-bd"/>
</dbReference>
<dbReference type="InterPro" id="IPR050319">
    <property type="entry name" value="ABC_transp_ATP-bind"/>
</dbReference>
<evidence type="ECO:0000256" key="2">
    <source>
        <dbReference type="ARBA" id="ARBA00022448"/>
    </source>
</evidence>
<evidence type="ECO:0000256" key="1">
    <source>
        <dbReference type="ARBA" id="ARBA00005417"/>
    </source>
</evidence>
<dbReference type="GO" id="GO:0005524">
    <property type="term" value="F:ATP binding"/>
    <property type="evidence" value="ECO:0007669"/>
    <property type="project" value="UniProtKB-KW"/>
</dbReference>
<dbReference type="CDD" id="cd03257">
    <property type="entry name" value="ABC_NikE_OppD_transporters"/>
    <property type="match status" value="1"/>
</dbReference>
<proteinExistence type="inferred from homology"/>
<name>A0ABN2QW17_9PSEU</name>
<evidence type="ECO:0000313" key="8">
    <source>
        <dbReference type="Proteomes" id="UP001501116"/>
    </source>
</evidence>
<evidence type="ECO:0000259" key="6">
    <source>
        <dbReference type="PROSITE" id="PS50893"/>
    </source>
</evidence>
<keyword evidence="3" id="KW-0547">Nucleotide-binding</keyword>
<dbReference type="Proteomes" id="UP001501116">
    <property type="component" value="Unassembled WGS sequence"/>
</dbReference>
<dbReference type="SMART" id="SM00382">
    <property type="entry name" value="AAA"/>
    <property type="match status" value="2"/>
</dbReference>
<protein>
    <submittedName>
        <fullName evidence="7">ABC transporter ATP-binding protein</fullName>
    </submittedName>
</protein>
<evidence type="ECO:0000256" key="5">
    <source>
        <dbReference type="SAM" id="MobiDB-lite"/>
    </source>
</evidence>
<dbReference type="InterPro" id="IPR003593">
    <property type="entry name" value="AAA+_ATPase"/>
</dbReference>
<evidence type="ECO:0000256" key="3">
    <source>
        <dbReference type="ARBA" id="ARBA00022741"/>
    </source>
</evidence>
<reference evidence="7 8" key="1">
    <citation type="journal article" date="2019" name="Int. J. Syst. Evol. Microbiol.">
        <title>The Global Catalogue of Microorganisms (GCM) 10K type strain sequencing project: providing services to taxonomists for standard genome sequencing and annotation.</title>
        <authorList>
            <consortium name="The Broad Institute Genomics Platform"/>
            <consortium name="The Broad Institute Genome Sequencing Center for Infectious Disease"/>
            <person name="Wu L."/>
            <person name="Ma J."/>
        </authorList>
    </citation>
    <scope>NUCLEOTIDE SEQUENCE [LARGE SCALE GENOMIC DNA]</scope>
    <source>
        <strain evidence="7 8">JCM 14545</strain>
    </source>
</reference>
<keyword evidence="2" id="KW-0813">Transport</keyword>
<comment type="caution">
    <text evidence="7">The sequence shown here is derived from an EMBL/GenBank/DDBJ whole genome shotgun (WGS) entry which is preliminary data.</text>
</comment>
<dbReference type="PANTHER" id="PTHR43776:SF7">
    <property type="entry name" value="D,D-DIPEPTIDE TRANSPORT ATP-BINDING PROTEIN DDPF-RELATED"/>
    <property type="match status" value="1"/>
</dbReference>
<evidence type="ECO:0000313" key="7">
    <source>
        <dbReference type="EMBL" id="GAA1959012.1"/>
    </source>
</evidence>
<dbReference type="EMBL" id="BAAANN010000011">
    <property type="protein sequence ID" value="GAA1959012.1"/>
    <property type="molecule type" value="Genomic_DNA"/>
</dbReference>
<evidence type="ECO:0000256" key="4">
    <source>
        <dbReference type="ARBA" id="ARBA00022840"/>
    </source>
</evidence>
<dbReference type="InterPro" id="IPR017871">
    <property type="entry name" value="ABC_transporter-like_CS"/>
</dbReference>
<keyword evidence="8" id="KW-1185">Reference proteome</keyword>
<dbReference type="PROSITE" id="PS00211">
    <property type="entry name" value="ABC_TRANSPORTER_1"/>
    <property type="match status" value="1"/>
</dbReference>
<feature type="domain" description="ABC transporter" evidence="6">
    <location>
        <begin position="3"/>
        <end position="235"/>
    </location>
</feature>
<dbReference type="RefSeq" id="WP_344418358.1">
    <property type="nucleotide sequence ID" value="NZ_BAAANN010000011.1"/>
</dbReference>
<dbReference type="Gene3D" id="3.40.50.300">
    <property type="entry name" value="P-loop containing nucleotide triphosphate hydrolases"/>
    <property type="match status" value="2"/>
</dbReference>
<gene>
    <name evidence="7" type="ORF">GCM10009754_31780</name>
</gene>
<organism evidence="7 8">
    <name type="scientific">Amycolatopsis minnesotensis</name>
    <dbReference type="NCBI Taxonomy" id="337894"/>
    <lineage>
        <taxon>Bacteria</taxon>
        <taxon>Bacillati</taxon>
        <taxon>Actinomycetota</taxon>
        <taxon>Actinomycetes</taxon>
        <taxon>Pseudonocardiales</taxon>
        <taxon>Pseudonocardiaceae</taxon>
        <taxon>Amycolatopsis</taxon>
    </lineage>
</organism>
<dbReference type="SUPFAM" id="SSF52540">
    <property type="entry name" value="P-loop containing nucleoside triphosphate hydrolases"/>
    <property type="match status" value="2"/>
</dbReference>
<comment type="similarity">
    <text evidence="1">Belongs to the ABC transporter superfamily.</text>
</comment>
<dbReference type="PANTHER" id="PTHR43776">
    <property type="entry name" value="TRANSPORT ATP-BINDING PROTEIN"/>
    <property type="match status" value="1"/>
</dbReference>
<feature type="region of interest" description="Disordered" evidence="5">
    <location>
        <begin position="217"/>
        <end position="242"/>
    </location>
</feature>
<dbReference type="Pfam" id="PF00005">
    <property type="entry name" value="ABC_tran"/>
    <property type="match status" value="2"/>
</dbReference>
<dbReference type="PROSITE" id="PS50893">
    <property type="entry name" value="ABC_TRANSPORTER_2"/>
    <property type="match status" value="2"/>
</dbReference>
<keyword evidence="4 7" id="KW-0067">ATP-binding</keyword>
<accession>A0ABN2QW17</accession>
<dbReference type="InterPro" id="IPR027417">
    <property type="entry name" value="P-loop_NTPase"/>
</dbReference>
<feature type="domain" description="ABC transporter" evidence="6">
    <location>
        <begin position="238"/>
        <end position="477"/>
    </location>
</feature>